<dbReference type="PANTHER" id="PTHR37827">
    <property type="entry name" value="TUDOR DOMAIN-CONTAINING PROTEIN"/>
    <property type="match status" value="1"/>
</dbReference>
<dbReference type="OrthoDB" id="9802640at2"/>
<proteinExistence type="predicted"/>
<sequence>MKCELCEREVTRLTAHHLIPKQAVKRKQADSGPTVDICSACHRQIHRLFDNKHLAKELNSVEALKNEPQMAKFLAWVRKQKPDKRVQVH</sequence>
<dbReference type="PANTHER" id="PTHR37827:SF1">
    <property type="entry name" value="HNH DOMAIN-CONTAINING PROTEIN"/>
    <property type="match status" value="1"/>
</dbReference>
<keyword evidence="3" id="KW-1185">Reference proteome</keyword>
<reference evidence="2 3" key="1">
    <citation type="submission" date="2012-06" db="EMBL/GenBank/DDBJ databases">
        <title>Finished chromosome of genome of Microcoleus sp. PCC 7113.</title>
        <authorList>
            <consortium name="US DOE Joint Genome Institute"/>
            <person name="Gugger M."/>
            <person name="Coursin T."/>
            <person name="Rippka R."/>
            <person name="Tandeau De Marsac N."/>
            <person name="Huntemann M."/>
            <person name="Wei C.-L."/>
            <person name="Han J."/>
            <person name="Detter J.C."/>
            <person name="Han C."/>
            <person name="Tapia R."/>
            <person name="Chen A."/>
            <person name="Kyrpides N."/>
            <person name="Mavromatis K."/>
            <person name="Markowitz V."/>
            <person name="Szeto E."/>
            <person name="Ivanova N."/>
            <person name="Pagani I."/>
            <person name="Pati A."/>
            <person name="Goodwin L."/>
            <person name="Nordberg H.P."/>
            <person name="Cantor M.N."/>
            <person name="Hua S.X."/>
            <person name="Woyke T."/>
            <person name="Kerfeld C.A."/>
        </authorList>
    </citation>
    <scope>NUCLEOTIDE SEQUENCE [LARGE SCALE GENOMIC DNA]</scope>
    <source>
        <strain evidence="2 3">PCC 7113</strain>
    </source>
</reference>
<feature type="domain" description="HNH" evidence="1">
    <location>
        <begin position="3"/>
        <end position="47"/>
    </location>
</feature>
<dbReference type="GO" id="GO:0008270">
    <property type="term" value="F:zinc ion binding"/>
    <property type="evidence" value="ECO:0007669"/>
    <property type="project" value="InterPro"/>
</dbReference>
<dbReference type="eggNOG" id="COG1403">
    <property type="taxonomic scope" value="Bacteria"/>
</dbReference>
<dbReference type="PATRIC" id="fig|1173027.3.peg.2605"/>
<gene>
    <name evidence="2" type="ORF">Mic7113_2381</name>
</gene>
<accession>K9WCR8</accession>
<dbReference type="KEGG" id="mic:Mic7113_2381"/>
<dbReference type="HOGENOM" id="CLU_149308_1_0_3"/>
<name>K9WCR8_9CYAN</name>
<dbReference type="GO" id="GO:0004519">
    <property type="term" value="F:endonuclease activity"/>
    <property type="evidence" value="ECO:0007669"/>
    <property type="project" value="InterPro"/>
</dbReference>
<dbReference type="GO" id="GO:0003676">
    <property type="term" value="F:nucleic acid binding"/>
    <property type="evidence" value="ECO:0007669"/>
    <property type="project" value="InterPro"/>
</dbReference>
<dbReference type="RefSeq" id="WP_015182334.1">
    <property type="nucleotide sequence ID" value="NC_019738.1"/>
</dbReference>
<evidence type="ECO:0000313" key="2">
    <source>
        <dbReference type="EMBL" id="AFZ18185.1"/>
    </source>
</evidence>
<dbReference type="Pfam" id="PF01844">
    <property type="entry name" value="HNH"/>
    <property type="match status" value="1"/>
</dbReference>
<evidence type="ECO:0000259" key="1">
    <source>
        <dbReference type="Pfam" id="PF01844"/>
    </source>
</evidence>
<organism evidence="2 3">
    <name type="scientific">Allocoleopsis franciscana PCC 7113</name>
    <dbReference type="NCBI Taxonomy" id="1173027"/>
    <lineage>
        <taxon>Bacteria</taxon>
        <taxon>Bacillati</taxon>
        <taxon>Cyanobacteriota</taxon>
        <taxon>Cyanophyceae</taxon>
        <taxon>Coleofasciculales</taxon>
        <taxon>Coleofasciculaceae</taxon>
        <taxon>Allocoleopsis</taxon>
        <taxon>Allocoleopsis franciscana</taxon>
    </lineage>
</organism>
<dbReference type="STRING" id="1173027.Mic7113_2381"/>
<dbReference type="EMBL" id="CP003630">
    <property type="protein sequence ID" value="AFZ18185.1"/>
    <property type="molecule type" value="Genomic_DNA"/>
</dbReference>
<protein>
    <recommendedName>
        <fullName evidence="1">HNH domain-containing protein</fullName>
    </recommendedName>
</protein>
<dbReference type="InterPro" id="IPR002711">
    <property type="entry name" value="HNH"/>
</dbReference>
<dbReference type="AlphaFoldDB" id="K9WCR8"/>
<dbReference type="Proteomes" id="UP000010471">
    <property type="component" value="Chromosome"/>
</dbReference>
<evidence type="ECO:0000313" key="3">
    <source>
        <dbReference type="Proteomes" id="UP000010471"/>
    </source>
</evidence>